<feature type="transmembrane region" description="Helical" evidence="2">
    <location>
        <begin position="6"/>
        <end position="26"/>
    </location>
</feature>
<sequence>MVDGPLLLWTFTWPVVGLGSLINLVASSRDWRGTCMLDLTGTCLDLITNMIFFVTKPLSLIQVVLLLCARSVCFVALAWWRLVNLIVNFHANSCWQIMVCSAAFLTLPVRILTALERERKLERLLSEMQIQLESFIWENKELEERLQMAVKDRRVIGTMLQEIEEENEKALARIDLLENELQDLKEENMRLKESQGKALCSRKSHDDMPLGTHHGIPSWRSPSCGESGMNPRLHGDSRCAGDKGKITRGTHQLVSSDMITMDESLERQRVVALHRSLFGAMLSLLVGMIIWEAEDPCLPLVAALFTVVGMSLNSVVQFFSTIKNKPASDAVALLSLNWFILGALTYPTLPRVARMLAPQAVNFAEQVVCWLGYST</sequence>
<feature type="transmembrane region" description="Helical" evidence="2">
    <location>
        <begin position="95"/>
        <end position="115"/>
    </location>
</feature>
<gene>
    <name evidence="4" type="primary">LOC103718760</name>
</gene>
<evidence type="ECO:0000256" key="2">
    <source>
        <dbReference type="SAM" id="Phobius"/>
    </source>
</evidence>
<feature type="transmembrane region" description="Helical" evidence="2">
    <location>
        <begin position="60"/>
        <end position="83"/>
    </location>
</feature>
<keyword evidence="3" id="KW-1185">Reference proteome</keyword>
<dbReference type="OrthoDB" id="1937632at2759"/>
<accession>A0A8B7CT76</accession>
<protein>
    <submittedName>
        <fullName evidence="4">Uncharacterized protein LOC103718760 isoform X1</fullName>
    </submittedName>
</protein>
<feature type="transmembrane region" description="Helical" evidence="2">
    <location>
        <begin position="297"/>
        <end position="319"/>
    </location>
</feature>
<keyword evidence="2" id="KW-0812">Transmembrane</keyword>
<feature type="transmembrane region" description="Helical" evidence="2">
    <location>
        <begin position="270"/>
        <end position="291"/>
    </location>
</feature>
<dbReference type="GeneID" id="103718760"/>
<evidence type="ECO:0000256" key="1">
    <source>
        <dbReference type="SAM" id="MobiDB-lite"/>
    </source>
</evidence>
<feature type="region of interest" description="Disordered" evidence="1">
    <location>
        <begin position="195"/>
        <end position="229"/>
    </location>
</feature>
<dbReference type="RefSeq" id="XP_008805932.2">
    <property type="nucleotide sequence ID" value="XM_008807710.3"/>
</dbReference>
<organism evidence="3 4">
    <name type="scientific">Phoenix dactylifera</name>
    <name type="common">Date palm</name>
    <dbReference type="NCBI Taxonomy" id="42345"/>
    <lineage>
        <taxon>Eukaryota</taxon>
        <taxon>Viridiplantae</taxon>
        <taxon>Streptophyta</taxon>
        <taxon>Embryophyta</taxon>
        <taxon>Tracheophyta</taxon>
        <taxon>Spermatophyta</taxon>
        <taxon>Magnoliopsida</taxon>
        <taxon>Liliopsida</taxon>
        <taxon>Arecaceae</taxon>
        <taxon>Coryphoideae</taxon>
        <taxon>Phoeniceae</taxon>
        <taxon>Phoenix</taxon>
    </lineage>
</organism>
<dbReference type="PANTHER" id="PTHR36073:SF1">
    <property type="entry name" value="OS01G0962100 PROTEIN"/>
    <property type="match status" value="1"/>
</dbReference>
<reference evidence="4" key="2">
    <citation type="submission" date="2025-08" db="UniProtKB">
        <authorList>
            <consortium name="RefSeq"/>
        </authorList>
    </citation>
    <scope>IDENTIFICATION</scope>
    <source>
        <tissue evidence="4">Young leaves</tissue>
    </source>
</reference>
<dbReference type="Proteomes" id="UP000228380">
    <property type="component" value="Chromosome 2"/>
</dbReference>
<name>A0A8B7CT76_PHODC</name>
<evidence type="ECO:0000313" key="4">
    <source>
        <dbReference type="RefSeq" id="XP_008805932.2"/>
    </source>
</evidence>
<keyword evidence="2" id="KW-0472">Membrane</keyword>
<dbReference type="KEGG" id="pda:103718760"/>
<reference evidence="3" key="1">
    <citation type="journal article" date="2019" name="Nat. Commun.">
        <title>Genome-wide association mapping of date palm fruit traits.</title>
        <authorList>
            <person name="Hazzouri K.M."/>
            <person name="Gros-Balthazard M."/>
            <person name="Flowers J.M."/>
            <person name="Copetti D."/>
            <person name="Lemansour A."/>
            <person name="Lebrun M."/>
            <person name="Masmoudi K."/>
            <person name="Ferrand S."/>
            <person name="Dhar M.I."/>
            <person name="Fresquez Z.A."/>
            <person name="Rosas U."/>
            <person name="Zhang J."/>
            <person name="Talag J."/>
            <person name="Lee S."/>
            <person name="Kudrna D."/>
            <person name="Powell R.F."/>
            <person name="Leitch I.J."/>
            <person name="Krueger R.R."/>
            <person name="Wing R.A."/>
            <person name="Amiri K.M.A."/>
            <person name="Purugganan M.D."/>
        </authorList>
    </citation>
    <scope>NUCLEOTIDE SEQUENCE [LARGE SCALE GENOMIC DNA]</scope>
    <source>
        <strain evidence="3">cv. Khalas</strain>
    </source>
</reference>
<keyword evidence="2" id="KW-1133">Transmembrane helix</keyword>
<feature type="transmembrane region" description="Helical" evidence="2">
    <location>
        <begin position="331"/>
        <end position="349"/>
    </location>
</feature>
<evidence type="ECO:0000313" key="3">
    <source>
        <dbReference type="Proteomes" id="UP000228380"/>
    </source>
</evidence>
<dbReference type="PANTHER" id="PTHR36073">
    <property type="match status" value="1"/>
</dbReference>
<proteinExistence type="predicted"/>
<dbReference type="AlphaFoldDB" id="A0A8B7CT76"/>